<evidence type="ECO:0000256" key="2">
    <source>
        <dbReference type="ARBA" id="ARBA00022692"/>
    </source>
</evidence>
<dbReference type="Proteomes" id="UP001237642">
    <property type="component" value="Unassembled WGS sequence"/>
</dbReference>
<keyword evidence="3" id="KW-0472">Membrane</keyword>
<protein>
    <submittedName>
        <fullName evidence="4">Uncharacterized protein</fullName>
    </submittedName>
</protein>
<organism evidence="4 5">
    <name type="scientific">Heracleum sosnowskyi</name>
    <dbReference type="NCBI Taxonomy" id="360622"/>
    <lineage>
        <taxon>Eukaryota</taxon>
        <taxon>Viridiplantae</taxon>
        <taxon>Streptophyta</taxon>
        <taxon>Embryophyta</taxon>
        <taxon>Tracheophyta</taxon>
        <taxon>Spermatophyta</taxon>
        <taxon>Magnoliopsida</taxon>
        <taxon>eudicotyledons</taxon>
        <taxon>Gunneridae</taxon>
        <taxon>Pentapetalae</taxon>
        <taxon>asterids</taxon>
        <taxon>campanulids</taxon>
        <taxon>Apiales</taxon>
        <taxon>Apiaceae</taxon>
        <taxon>Apioideae</taxon>
        <taxon>apioid superclade</taxon>
        <taxon>Tordylieae</taxon>
        <taxon>Tordyliinae</taxon>
        <taxon>Heracleum</taxon>
    </lineage>
</organism>
<dbReference type="GO" id="GO:0030598">
    <property type="term" value="F:rRNA N-glycosylase activity"/>
    <property type="evidence" value="ECO:0007669"/>
    <property type="project" value="InterPro"/>
</dbReference>
<reference evidence="4" key="1">
    <citation type="submission" date="2023-02" db="EMBL/GenBank/DDBJ databases">
        <title>Genome of toxic invasive species Heracleum sosnowskyi carries increased number of genes despite the absence of recent whole-genome duplications.</title>
        <authorList>
            <person name="Schelkunov M."/>
            <person name="Shtratnikova V."/>
            <person name="Makarenko M."/>
            <person name="Klepikova A."/>
            <person name="Omelchenko D."/>
            <person name="Novikova G."/>
            <person name="Obukhova E."/>
            <person name="Bogdanov V."/>
            <person name="Penin A."/>
            <person name="Logacheva M."/>
        </authorList>
    </citation>
    <scope>NUCLEOTIDE SEQUENCE</scope>
    <source>
        <strain evidence="4">Hsosn_3</strain>
        <tissue evidence="4">Leaf</tissue>
    </source>
</reference>
<dbReference type="InterPro" id="IPR001574">
    <property type="entry name" value="Ribosome_inactivat_prot"/>
</dbReference>
<proteinExistence type="predicted"/>
<comment type="caution">
    <text evidence="4">The sequence shown here is derived from an EMBL/GenBank/DDBJ whole genome shotgun (WGS) entry which is preliminary data.</text>
</comment>
<gene>
    <name evidence="4" type="ORF">POM88_051343</name>
</gene>
<dbReference type="GO" id="GO:0017148">
    <property type="term" value="P:negative regulation of translation"/>
    <property type="evidence" value="ECO:0007669"/>
    <property type="project" value="InterPro"/>
</dbReference>
<name>A0AAD8GZB8_9APIA</name>
<evidence type="ECO:0000256" key="3">
    <source>
        <dbReference type="ARBA" id="ARBA00023136"/>
    </source>
</evidence>
<sequence>MSRFIDLVETFDFTSLEYSSYGKKIEGLLKRFPKYENDDRFRTVLPHKSIRTVDDYISMKFCTNGRYPIYGIYRRRDLDLVGVCVQGNIMYALDNCDLHPSFVPDLNVRKLHLGIQDSHLTTRETPKYVMEFMRSAISTLSLGYMPEKKNEWCVAIVLLTGMTTQAVRFRKMKSHVADGLHIVTNYEARHQLDNVFLGMQKRWNKFSKAIRREEYPFVYSIYLNYGYYIPSCTGQYMAGKQVSLISDKSKTKREIFKRRTNRWNGPLGNSKRKRKEQCKRALVMEGYGMKQKIDKKLSERMHGFWYGPVDTLRYEFASVYHFPMLDQMVRAYTNVVFATPPLGLLQDVFQIQKTIASIHLEVNNIWNEGGLLAFYRAVEAAHGAIADCMQPVSSAVALHKVSTSMKDFCFDFGILKEKRNLDKVKWNQEPSFVQLGCGRNSGALGATCAYPMQPRMQVQNRKAKYILYSGLSDFCRRSFLRQHEGLRGFCMTALKIWAKGLQIKK</sequence>
<dbReference type="Pfam" id="PF00161">
    <property type="entry name" value="RIP"/>
    <property type="match status" value="1"/>
</dbReference>
<keyword evidence="2" id="KW-0812">Transmembrane</keyword>
<dbReference type="InterPro" id="IPR036041">
    <property type="entry name" value="Ribosome-inact_prot_sf"/>
</dbReference>
<dbReference type="InterPro" id="IPR023395">
    <property type="entry name" value="MCP_dom_sf"/>
</dbReference>
<dbReference type="SUPFAM" id="SSF103506">
    <property type="entry name" value="Mitochondrial carrier"/>
    <property type="match status" value="1"/>
</dbReference>
<accession>A0AAD8GZB8</accession>
<dbReference type="SUPFAM" id="SSF56371">
    <property type="entry name" value="Ribosome inactivating proteins (RIP)"/>
    <property type="match status" value="1"/>
</dbReference>
<evidence type="ECO:0000256" key="1">
    <source>
        <dbReference type="ARBA" id="ARBA00004370"/>
    </source>
</evidence>
<keyword evidence="5" id="KW-1185">Reference proteome</keyword>
<reference evidence="4" key="2">
    <citation type="submission" date="2023-05" db="EMBL/GenBank/DDBJ databases">
        <authorList>
            <person name="Schelkunov M.I."/>
        </authorList>
    </citation>
    <scope>NUCLEOTIDE SEQUENCE</scope>
    <source>
        <strain evidence="4">Hsosn_3</strain>
        <tissue evidence="4">Leaf</tissue>
    </source>
</reference>
<evidence type="ECO:0000313" key="5">
    <source>
        <dbReference type="Proteomes" id="UP001237642"/>
    </source>
</evidence>
<evidence type="ECO:0000313" key="4">
    <source>
        <dbReference type="EMBL" id="KAK1358087.1"/>
    </source>
</evidence>
<comment type="subcellular location">
    <subcellularLocation>
        <location evidence="1">Membrane</location>
    </subcellularLocation>
</comment>
<dbReference type="AlphaFoldDB" id="A0AAD8GZB8"/>
<dbReference type="GO" id="GO:0016020">
    <property type="term" value="C:membrane"/>
    <property type="evidence" value="ECO:0007669"/>
    <property type="project" value="UniProtKB-SubCell"/>
</dbReference>
<dbReference type="EMBL" id="JAUIZM010000011">
    <property type="protein sequence ID" value="KAK1358087.1"/>
    <property type="molecule type" value="Genomic_DNA"/>
</dbReference>